<evidence type="ECO:0000256" key="4">
    <source>
        <dbReference type="ARBA" id="ARBA00012925"/>
    </source>
</evidence>
<protein>
    <recommendedName>
        <fullName evidence="5 10">Carbonic anhydrase</fullName>
        <ecNumber evidence="4 10">4.2.1.1</ecNumber>
    </recommendedName>
</protein>
<comment type="function">
    <text evidence="2 10">Reversible hydration of carbon dioxide.</text>
</comment>
<keyword evidence="8 10" id="KW-0456">Lyase</keyword>
<gene>
    <name evidence="12" type="ORF">BN1221_01207</name>
</gene>
<name>A0A0G4JSX4_9GAMM</name>
<dbReference type="GO" id="GO:0004089">
    <property type="term" value="F:carbonate dehydratase activity"/>
    <property type="evidence" value="ECO:0007669"/>
    <property type="project" value="UniProtKB-UniRule"/>
</dbReference>
<evidence type="ECO:0000313" key="12">
    <source>
        <dbReference type="EMBL" id="CPR14915.1"/>
    </source>
</evidence>
<dbReference type="GO" id="GO:0008270">
    <property type="term" value="F:zinc ion binding"/>
    <property type="evidence" value="ECO:0007669"/>
    <property type="project" value="UniProtKB-UniRule"/>
</dbReference>
<dbReference type="Pfam" id="PF00194">
    <property type="entry name" value="Carb_anhydrase"/>
    <property type="match status" value="1"/>
</dbReference>
<organism evidence="12 13">
    <name type="scientific">Brenneria goodwinii</name>
    <dbReference type="NCBI Taxonomy" id="1109412"/>
    <lineage>
        <taxon>Bacteria</taxon>
        <taxon>Pseudomonadati</taxon>
        <taxon>Pseudomonadota</taxon>
        <taxon>Gammaproteobacteria</taxon>
        <taxon>Enterobacterales</taxon>
        <taxon>Pectobacteriaceae</taxon>
        <taxon>Brenneria</taxon>
    </lineage>
</organism>
<dbReference type="PANTHER" id="PTHR18952:SF265">
    <property type="entry name" value="CARBONIC ANHYDRASE"/>
    <property type="match status" value="1"/>
</dbReference>
<evidence type="ECO:0000256" key="9">
    <source>
        <dbReference type="ARBA" id="ARBA00048348"/>
    </source>
</evidence>
<dbReference type="STRING" id="1109412.BN1221_01207"/>
<comment type="catalytic activity">
    <reaction evidence="9 10">
        <text>hydrogencarbonate + H(+) = CO2 + H2O</text>
        <dbReference type="Rhea" id="RHEA:10748"/>
        <dbReference type="ChEBI" id="CHEBI:15377"/>
        <dbReference type="ChEBI" id="CHEBI:15378"/>
        <dbReference type="ChEBI" id="CHEBI:16526"/>
        <dbReference type="ChEBI" id="CHEBI:17544"/>
        <dbReference type="EC" id="4.2.1.1"/>
    </reaction>
</comment>
<dbReference type="SMART" id="SM01057">
    <property type="entry name" value="Carb_anhydrase"/>
    <property type="match status" value="1"/>
</dbReference>
<keyword evidence="13" id="KW-1185">Reference proteome</keyword>
<comment type="cofactor">
    <cofactor evidence="1 10">
        <name>Zn(2+)</name>
        <dbReference type="ChEBI" id="CHEBI:29105"/>
    </cofactor>
</comment>
<feature type="domain" description="Alpha-carbonic anhydrase" evidence="11">
    <location>
        <begin position="23"/>
        <end position="246"/>
    </location>
</feature>
<accession>A0A0G4JSX4</accession>
<dbReference type="EMBL" id="CGIG01000001">
    <property type="protein sequence ID" value="CPR14915.1"/>
    <property type="molecule type" value="Genomic_DNA"/>
</dbReference>
<proteinExistence type="inferred from homology"/>
<dbReference type="SUPFAM" id="SSF51069">
    <property type="entry name" value="Carbonic anhydrase"/>
    <property type="match status" value="1"/>
</dbReference>
<evidence type="ECO:0000256" key="1">
    <source>
        <dbReference type="ARBA" id="ARBA00001947"/>
    </source>
</evidence>
<dbReference type="Proteomes" id="UP000044377">
    <property type="component" value="Unassembled WGS sequence"/>
</dbReference>
<feature type="chain" id="PRO_5025095168" description="Carbonic anhydrase" evidence="10">
    <location>
        <begin position="20"/>
        <end position="246"/>
    </location>
</feature>
<evidence type="ECO:0000256" key="2">
    <source>
        <dbReference type="ARBA" id="ARBA00002904"/>
    </source>
</evidence>
<dbReference type="PROSITE" id="PS51144">
    <property type="entry name" value="ALPHA_CA_2"/>
    <property type="match status" value="1"/>
</dbReference>
<evidence type="ECO:0000256" key="5">
    <source>
        <dbReference type="ARBA" id="ARBA00014628"/>
    </source>
</evidence>
<evidence type="ECO:0000256" key="7">
    <source>
        <dbReference type="ARBA" id="ARBA00022833"/>
    </source>
</evidence>
<dbReference type="EC" id="4.2.1.1" evidence="4 10"/>
<dbReference type="InterPro" id="IPR018338">
    <property type="entry name" value="Carbonic_anhydrase_a-class_CS"/>
</dbReference>
<dbReference type="InterPro" id="IPR036398">
    <property type="entry name" value="CA_dom_sf"/>
</dbReference>
<dbReference type="InterPro" id="IPR001148">
    <property type="entry name" value="CA_dom"/>
</dbReference>
<evidence type="ECO:0000256" key="6">
    <source>
        <dbReference type="ARBA" id="ARBA00022723"/>
    </source>
</evidence>
<dbReference type="PROSITE" id="PS00162">
    <property type="entry name" value="ALPHA_CA_1"/>
    <property type="match status" value="1"/>
</dbReference>
<evidence type="ECO:0000259" key="11">
    <source>
        <dbReference type="PROSITE" id="PS51144"/>
    </source>
</evidence>
<keyword evidence="6 10" id="KW-0479">Metal-binding</keyword>
<evidence type="ECO:0000313" key="13">
    <source>
        <dbReference type="Proteomes" id="UP000044377"/>
    </source>
</evidence>
<comment type="similarity">
    <text evidence="3 10">Belongs to the alpha-carbonic anhydrase family.</text>
</comment>
<dbReference type="RefSeq" id="WP_048636545.1">
    <property type="nucleotide sequence ID" value="NZ_CGIG01000001.1"/>
</dbReference>
<dbReference type="AlphaFoldDB" id="A0A0G4JSX4"/>
<dbReference type="PANTHER" id="PTHR18952">
    <property type="entry name" value="CARBONIC ANHYDRASE"/>
    <property type="match status" value="1"/>
</dbReference>
<evidence type="ECO:0000256" key="8">
    <source>
        <dbReference type="ARBA" id="ARBA00023239"/>
    </source>
</evidence>
<dbReference type="InterPro" id="IPR041891">
    <property type="entry name" value="Alpha_CA_prokaryot-like"/>
</dbReference>
<dbReference type="InterPro" id="IPR023561">
    <property type="entry name" value="Carbonic_anhydrase_a-class"/>
</dbReference>
<evidence type="ECO:0000256" key="3">
    <source>
        <dbReference type="ARBA" id="ARBA00010718"/>
    </source>
</evidence>
<feature type="signal peptide" evidence="10">
    <location>
        <begin position="1"/>
        <end position="19"/>
    </location>
</feature>
<dbReference type="CDD" id="cd03124">
    <property type="entry name" value="alpha_CA_prokaryotic_like"/>
    <property type="match status" value="1"/>
</dbReference>
<reference evidence="13" key="1">
    <citation type="submission" date="2015-01" db="EMBL/GenBank/DDBJ databases">
        <authorList>
            <person name="Paterson Steve"/>
        </authorList>
    </citation>
    <scope>NUCLEOTIDE SEQUENCE [LARGE SCALE GENOMIC DNA]</scope>
    <source>
        <strain evidence="13">OBR1</strain>
    </source>
</reference>
<dbReference type="Gene3D" id="3.10.200.10">
    <property type="entry name" value="Alpha carbonic anhydrase"/>
    <property type="match status" value="1"/>
</dbReference>
<evidence type="ECO:0000256" key="10">
    <source>
        <dbReference type="RuleBase" id="RU367011"/>
    </source>
</evidence>
<sequence length="246" mass="27097">MKYKLLAALAFSACFSLQASEHAHWSYEGQEAPTHWGKLSPDFSLCENGKNQSPVDIHGALKTTHEGLKLAYQTGPQHIVNNGHTIEVEASPGNTLTIDNDIFTLQQFHFHAPSENEIDGKTFPLEAHFVYKDQQGALTVMALMFEQGQANQELEKAWRQMPSALNKPESLTTPLNVGALIPATDSEHYYRFSGSLTTPPCSEGVRWLVLETPATISAAQVAQFTAAIHHANNRPIQPLNGRVIVN</sequence>
<dbReference type="OrthoDB" id="5327615at2"/>
<keyword evidence="10" id="KW-0732">Signal</keyword>
<keyword evidence="7 10" id="KW-0862">Zinc</keyword>